<evidence type="ECO:0000313" key="3">
    <source>
        <dbReference type="EMBL" id="QTD47935.1"/>
    </source>
</evidence>
<reference evidence="3" key="1">
    <citation type="submission" date="2021-03" db="EMBL/GenBank/DDBJ databases">
        <title>Acanthopleuribacteraceae sp. M133.</title>
        <authorList>
            <person name="Wang G."/>
        </authorList>
    </citation>
    <scope>NUCLEOTIDE SEQUENCE</scope>
    <source>
        <strain evidence="3">M133</strain>
    </source>
</reference>
<feature type="signal peptide" evidence="2">
    <location>
        <begin position="1"/>
        <end position="27"/>
    </location>
</feature>
<evidence type="ECO:0000256" key="2">
    <source>
        <dbReference type="SAM" id="SignalP"/>
    </source>
</evidence>
<sequence length="236" mass="26995">MSNARFLSRRHCLLFCLFSVSAFPLWAQDRIEVIVERNLFDPFPFEEVEEEAPPEEVIPVETAPVELFLDGTMIFKDKRYAIIRYMADPEPAATPEKTRLADPRSKRKPARRGPQMKTKMMSLNGELKGYTLTKVDINSATLMRGPEQVRLEMFNGTKQNRGGSKKLSAKPAPKKAGKKVAKTPNVRDKNRNDKSNRSERAKNRKDPKKSQGLKRGNVDVKNRSNKPTRRKPPIEF</sequence>
<organism evidence="3 4">
    <name type="scientific">Sulfidibacter corallicola</name>
    <dbReference type="NCBI Taxonomy" id="2818388"/>
    <lineage>
        <taxon>Bacteria</taxon>
        <taxon>Pseudomonadati</taxon>
        <taxon>Acidobacteriota</taxon>
        <taxon>Holophagae</taxon>
        <taxon>Acanthopleuribacterales</taxon>
        <taxon>Acanthopleuribacteraceae</taxon>
        <taxon>Sulfidibacter</taxon>
    </lineage>
</organism>
<dbReference type="KEGG" id="scor:J3U87_20305"/>
<proteinExistence type="predicted"/>
<feature type="compositionally biased region" description="Basic residues" evidence="1">
    <location>
        <begin position="223"/>
        <end position="236"/>
    </location>
</feature>
<keyword evidence="2" id="KW-0732">Signal</keyword>
<feature type="compositionally biased region" description="Basic and acidic residues" evidence="1">
    <location>
        <begin position="185"/>
        <end position="201"/>
    </location>
</feature>
<dbReference type="Proteomes" id="UP000663929">
    <property type="component" value="Chromosome"/>
</dbReference>
<gene>
    <name evidence="3" type="ORF">J3U87_20305</name>
</gene>
<feature type="region of interest" description="Disordered" evidence="1">
    <location>
        <begin position="155"/>
        <end position="236"/>
    </location>
</feature>
<feature type="chain" id="PRO_5035283564" evidence="2">
    <location>
        <begin position="28"/>
        <end position="236"/>
    </location>
</feature>
<evidence type="ECO:0000256" key="1">
    <source>
        <dbReference type="SAM" id="MobiDB-lite"/>
    </source>
</evidence>
<feature type="region of interest" description="Disordered" evidence="1">
    <location>
        <begin position="93"/>
        <end position="123"/>
    </location>
</feature>
<keyword evidence="4" id="KW-1185">Reference proteome</keyword>
<name>A0A8A4TMW6_SULCO</name>
<evidence type="ECO:0000313" key="4">
    <source>
        <dbReference type="Proteomes" id="UP000663929"/>
    </source>
</evidence>
<accession>A0A8A4TMW6</accession>
<dbReference type="EMBL" id="CP071793">
    <property type="protein sequence ID" value="QTD47935.1"/>
    <property type="molecule type" value="Genomic_DNA"/>
</dbReference>
<protein>
    <submittedName>
        <fullName evidence="3">Uncharacterized protein</fullName>
    </submittedName>
</protein>
<feature type="compositionally biased region" description="Basic residues" evidence="1">
    <location>
        <begin position="163"/>
        <end position="181"/>
    </location>
</feature>
<dbReference type="AlphaFoldDB" id="A0A8A4TMW6"/>
<dbReference type="RefSeq" id="WP_237377600.1">
    <property type="nucleotide sequence ID" value="NZ_CP071793.1"/>
</dbReference>